<sequence>MKSMTFAALAVALILSGPANAADAARGRILLVASSVNAMTLKDGRKIPTGYFLNELAVPAQAFIRAGYDVVVATPDGNAPAVDAISLTPELFRGDEAALTNALKFVLTNPSIQKPQRLDAVVKGGLDKFAAIYVPGGRAPMVDLMEDRSLGAALNYFHKAGKPTAMLCHAPVAFVATVKDPKAFRQALVQGDTARAKALASGWSYAGYKMTLLSTAEEMPKEEALGGKMPFYIEDVVRVAGAEVSVGPPARPFVVVDRELITGQNPASDHELSDAVLAALKARPSR</sequence>
<comment type="caution">
    <text evidence="2">The sequence shown here is derived from an EMBL/GenBank/DDBJ whole genome shotgun (WGS) entry which is preliminary data.</text>
</comment>
<keyword evidence="3" id="KW-1185">Reference proteome</keyword>
<evidence type="ECO:0000313" key="3">
    <source>
        <dbReference type="Proteomes" id="UP000776276"/>
    </source>
</evidence>
<dbReference type="Proteomes" id="UP000776276">
    <property type="component" value="Unassembled WGS sequence"/>
</dbReference>
<accession>A0ABS6BI75</accession>
<dbReference type="EMBL" id="JAHKRT010000003">
    <property type="protein sequence ID" value="MBU3077884.1"/>
    <property type="molecule type" value="Genomic_DNA"/>
</dbReference>
<reference evidence="2 3" key="1">
    <citation type="submission" date="2021-06" db="EMBL/GenBank/DDBJ databases">
        <title>Sphingomonas sp. XMGL2, whole genome shotgun sequencing project.</title>
        <authorList>
            <person name="Zhao G."/>
            <person name="Shen L."/>
        </authorList>
    </citation>
    <scope>NUCLEOTIDE SEQUENCE [LARGE SCALE GENOMIC DNA]</scope>
    <source>
        <strain evidence="2 3">XMGL2</strain>
    </source>
</reference>
<keyword evidence="1" id="KW-0732">Signal</keyword>
<evidence type="ECO:0000313" key="2">
    <source>
        <dbReference type="EMBL" id="MBU3077884.1"/>
    </source>
</evidence>
<dbReference type="PANTHER" id="PTHR48094:SF22">
    <property type="entry name" value="DJ-1_PFPI DOMAIN-CONTAINING PROTEIN"/>
    <property type="match status" value="1"/>
</dbReference>
<organism evidence="2 3">
    <name type="scientific">Sphingomonas quercus</name>
    <dbReference type="NCBI Taxonomy" id="2842451"/>
    <lineage>
        <taxon>Bacteria</taxon>
        <taxon>Pseudomonadati</taxon>
        <taxon>Pseudomonadota</taxon>
        <taxon>Alphaproteobacteria</taxon>
        <taxon>Sphingomonadales</taxon>
        <taxon>Sphingomonadaceae</taxon>
        <taxon>Sphingomonas</taxon>
    </lineage>
</organism>
<dbReference type="InterPro" id="IPR032633">
    <property type="entry name" value="ThiJ-like"/>
</dbReference>
<gene>
    <name evidence="2" type="ORF">KOF26_08410</name>
</gene>
<dbReference type="Pfam" id="PF17124">
    <property type="entry name" value="ThiJ_like"/>
    <property type="match status" value="1"/>
</dbReference>
<feature type="chain" id="PRO_5045286300" evidence="1">
    <location>
        <begin position="22"/>
        <end position="286"/>
    </location>
</feature>
<feature type="signal peptide" evidence="1">
    <location>
        <begin position="1"/>
        <end position="21"/>
    </location>
</feature>
<dbReference type="RefSeq" id="WP_216323048.1">
    <property type="nucleotide sequence ID" value="NZ_JAHKRT010000003.1"/>
</dbReference>
<protein>
    <submittedName>
        <fullName evidence="2">Type 1 glutamine amidotransferase domain-containing protein</fullName>
    </submittedName>
</protein>
<dbReference type="InterPro" id="IPR050325">
    <property type="entry name" value="Prot/Nucl_acid_deglycase"/>
</dbReference>
<dbReference type="PANTHER" id="PTHR48094">
    <property type="entry name" value="PROTEIN/NUCLEIC ACID DEGLYCASE DJ-1-RELATED"/>
    <property type="match status" value="1"/>
</dbReference>
<keyword evidence="2" id="KW-0315">Glutamine amidotransferase</keyword>
<proteinExistence type="predicted"/>
<evidence type="ECO:0000256" key="1">
    <source>
        <dbReference type="SAM" id="SignalP"/>
    </source>
</evidence>
<name>A0ABS6BI75_9SPHN</name>
<dbReference type="CDD" id="cd03141">
    <property type="entry name" value="GATase1_Hsp31_like"/>
    <property type="match status" value="1"/>
</dbReference>